<feature type="domain" description="UspA" evidence="1">
    <location>
        <begin position="145"/>
        <end position="265"/>
    </location>
</feature>
<dbReference type="Pfam" id="PF00582">
    <property type="entry name" value="Usp"/>
    <property type="match status" value="1"/>
</dbReference>
<keyword evidence="3" id="KW-1185">Reference proteome</keyword>
<dbReference type="Proteomes" id="UP001500393">
    <property type="component" value="Unassembled WGS sequence"/>
</dbReference>
<gene>
    <name evidence="2" type="ORF">GCM10009789_23260</name>
</gene>
<protein>
    <submittedName>
        <fullName evidence="2">Universal stress protein</fullName>
    </submittedName>
</protein>
<reference evidence="3" key="1">
    <citation type="journal article" date="2019" name="Int. J. Syst. Evol. Microbiol.">
        <title>The Global Catalogue of Microorganisms (GCM) 10K type strain sequencing project: providing services to taxonomists for standard genome sequencing and annotation.</title>
        <authorList>
            <consortium name="The Broad Institute Genomics Platform"/>
            <consortium name="The Broad Institute Genome Sequencing Center for Infectious Disease"/>
            <person name="Wu L."/>
            <person name="Ma J."/>
        </authorList>
    </citation>
    <scope>NUCLEOTIDE SEQUENCE [LARGE SCALE GENOMIC DNA]</scope>
    <source>
        <strain evidence="3">JCM 14969</strain>
    </source>
</reference>
<dbReference type="EMBL" id="BAAAOS010000018">
    <property type="protein sequence ID" value="GAA1569154.1"/>
    <property type="molecule type" value="Genomic_DNA"/>
</dbReference>
<evidence type="ECO:0000313" key="3">
    <source>
        <dbReference type="Proteomes" id="UP001500393"/>
    </source>
</evidence>
<proteinExistence type="predicted"/>
<comment type="caution">
    <text evidence="2">The sequence shown here is derived from an EMBL/GenBank/DDBJ whole genome shotgun (WGS) entry which is preliminary data.</text>
</comment>
<evidence type="ECO:0000313" key="2">
    <source>
        <dbReference type="EMBL" id="GAA1569154.1"/>
    </source>
</evidence>
<accession>A0ABP4NZ50</accession>
<dbReference type="Gene3D" id="3.40.50.12370">
    <property type="match status" value="1"/>
</dbReference>
<evidence type="ECO:0000259" key="1">
    <source>
        <dbReference type="Pfam" id="PF00582"/>
    </source>
</evidence>
<sequence length="288" mass="30829">MESWTRTGPVVVEVDGQVDGRRIVDYACREAMRSGAELVLAAPYQPYELLTSDRQSPRDALRTATAWVRQLAGTDLRLGAVAVEGSRLQVLARVARNARQLVVGRTPVRRPQRLVTAHGNIFLTARTGCPVVVVPTSWRPSELDQKVAVGIDGTELSLEAAEFAFQAAGERRGELTVVHAQHTPRDHRDGVGLSVQETLAGWAEKYPRVKLTRFLTSRPVVEALVQEGAQAGLVIVGAPAGALPIGDPVARQAVSGLSCPVAVVPHHVVAPERIVLSAHAAQSAENPA</sequence>
<name>A0ABP4NZ50_9ACTN</name>
<dbReference type="SUPFAM" id="SSF52402">
    <property type="entry name" value="Adenine nucleotide alpha hydrolases-like"/>
    <property type="match status" value="2"/>
</dbReference>
<dbReference type="RefSeq" id="WP_344212806.1">
    <property type="nucleotide sequence ID" value="NZ_BAAAOS010000018.1"/>
</dbReference>
<dbReference type="InterPro" id="IPR006016">
    <property type="entry name" value="UspA"/>
</dbReference>
<organism evidence="2 3">
    <name type="scientific">Kribbella sancticallisti</name>
    <dbReference type="NCBI Taxonomy" id="460087"/>
    <lineage>
        <taxon>Bacteria</taxon>
        <taxon>Bacillati</taxon>
        <taxon>Actinomycetota</taxon>
        <taxon>Actinomycetes</taxon>
        <taxon>Propionibacteriales</taxon>
        <taxon>Kribbellaceae</taxon>
        <taxon>Kribbella</taxon>
    </lineage>
</organism>